<organism evidence="7 8">
    <name type="scientific">Dickeya zeae</name>
    <dbReference type="NCBI Taxonomy" id="204042"/>
    <lineage>
        <taxon>Bacteria</taxon>
        <taxon>Pseudomonadati</taxon>
        <taxon>Pseudomonadota</taxon>
        <taxon>Gammaproteobacteria</taxon>
        <taxon>Enterobacterales</taxon>
        <taxon>Pectobacteriaceae</taxon>
        <taxon>Dickeya</taxon>
    </lineage>
</organism>
<dbReference type="GO" id="GO:0050660">
    <property type="term" value="F:flavin adenine dinucleotide binding"/>
    <property type="evidence" value="ECO:0007669"/>
    <property type="project" value="InterPro"/>
</dbReference>
<dbReference type="SMART" id="SM00893">
    <property type="entry name" value="ETF"/>
    <property type="match status" value="1"/>
</dbReference>
<dbReference type="PANTHER" id="PTHR43153:SF1">
    <property type="entry name" value="ELECTRON TRANSFER FLAVOPROTEIN SUBUNIT ALPHA, MITOCHONDRIAL"/>
    <property type="match status" value="1"/>
</dbReference>
<dbReference type="GO" id="GO:0009055">
    <property type="term" value="F:electron transfer activity"/>
    <property type="evidence" value="ECO:0007669"/>
    <property type="project" value="InterPro"/>
</dbReference>
<dbReference type="Gene3D" id="3.40.50.620">
    <property type="entry name" value="HUPs"/>
    <property type="match status" value="1"/>
</dbReference>
<feature type="domain" description="Electron transfer flavoprotein alpha/beta-subunit N-terminal" evidence="6">
    <location>
        <begin position="7"/>
        <end position="185"/>
    </location>
</feature>
<dbReference type="EMBL" id="CP033622">
    <property type="protein sequence ID" value="QIZ52314.1"/>
    <property type="molecule type" value="Genomic_DNA"/>
</dbReference>
<dbReference type="NCBIfam" id="NF008884">
    <property type="entry name" value="PRK11916.1"/>
    <property type="match status" value="1"/>
</dbReference>
<keyword evidence="2" id="KW-0813">Transport</keyword>
<dbReference type="FunFam" id="3.40.50.1220:FF:000004">
    <property type="entry name" value="Electron transfer flavoprotein"/>
    <property type="match status" value="1"/>
</dbReference>
<evidence type="ECO:0000313" key="7">
    <source>
        <dbReference type="EMBL" id="QIZ52314.1"/>
    </source>
</evidence>
<feature type="binding site" evidence="5">
    <location>
        <begin position="264"/>
        <end position="271"/>
    </location>
    <ligand>
        <name>FAD</name>
        <dbReference type="ChEBI" id="CHEBI:57692"/>
    </ligand>
</feature>
<gene>
    <name evidence="7" type="ORF">DWG24_16945</name>
</gene>
<evidence type="ECO:0000259" key="6">
    <source>
        <dbReference type="SMART" id="SM00893"/>
    </source>
</evidence>
<feature type="binding site" evidence="5">
    <location>
        <position position="207"/>
    </location>
    <ligand>
        <name>FAD</name>
        <dbReference type="ChEBI" id="CHEBI:57692"/>
    </ligand>
</feature>
<comment type="cofactor">
    <cofactor evidence="5">
        <name>FAD</name>
        <dbReference type="ChEBI" id="CHEBI:57692"/>
    </cofactor>
    <text evidence="5">Binds 1 FAD per dimer.</text>
</comment>
<feature type="binding site" evidence="5">
    <location>
        <position position="285"/>
    </location>
    <ligand>
        <name>FAD</name>
        <dbReference type="ChEBI" id="CHEBI:57692"/>
    </ligand>
</feature>
<comment type="similarity">
    <text evidence="1">Belongs to the ETF alpha-subunit/FixB family.</text>
</comment>
<dbReference type="InterPro" id="IPR029035">
    <property type="entry name" value="DHS-like_NAD/FAD-binding_dom"/>
</dbReference>
<accession>A0AAE7D0S2</accession>
<dbReference type="InterPro" id="IPR014731">
    <property type="entry name" value="ETF_asu_C"/>
</dbReference>
<evidence type="ECO:0000256" key="4">
    <source>
        <dbReference type="ARBA" id="ARBA00022982"/>
    </source>
</evidence>
<sequence>MSKLANVWVFSDNTDRYADLMAGARQWGERVDALVQHDGIVPAVKPLGADALYVLGMNAENQRIENYAETLASIVEKPADSTRTASLILLPSTKRGKALAARLSILLNAAVVNDVTTLSVSDDGVFAEHRMYGGLAFGREKINTAIAIVTLAPGAVEPAAINPAHDCPVYQASYVAPRQEILCKERRAKSLSSVDLSKAKRVIGVGRGLASQDDLLMVQGLAAAIGAEVGCSRPIAEGEHWMERERYIGVSGVLLKSDLYLMLGISGQIQHMVGGNGAKTIVAINKDKNAPVFKYADYGLVGDIYKVIPTLIERLTR</sequence>
<dbReference type="InterPro" id="IPR014729">
    <property type="entry name" value="Rossmann-like_a/b/a_fold"/>
</dbReference>
<dbReference type="SUPFAM" id="SSF52467">
    <property type="entry name" value="DHS-like NAD/FAD-binding domain"/>
    <property type="match status" value="1"/>
</dbReference>
<evidence type="ECO:0000256" key="1">
    <source>
        <dbReference type="ARBA" id="ARBA00005817"/>
    </source>
</evidence>
<name>A0AAE7D0S2_9GAMM</name>
<dbReference type="RefSeq" id="WP_168363367.1">
    <property type="nucleotide sequence ID" value="NZ_CP033622.1"/>
</dbReference>
<reference evidence="7 8" key="1">
    <citation type="submission" date="2018-11" db="EMBL/GenBank/DDBJ databases">
        <title>Complete genome sequence of Dickeya zeae strain CE1 infecting Canna edulis Ker-Gawl. in China.</title>
        <authorList>
            <person name="Zhang J."/>
            <person name="Lin B."/>
            <person name="Shen H."/>
            <person name="Jiang S."/>
            <person name="Pu X."/>
            <person name="Sun D."/>
        </authorList>
    </citation>
    <scope>NUCLEOTIDE SEQUENCE [LARGE SCALE GENOMIC DNA]</scope>
    <source>
        <strain evidence="7 8">CE1</strain>
    </source>
</reference>
<dbReference type="Pfam" id="PF00766">
    <property type="entry name" value="ETF_alpha"/>
    <property type="match status" value="1"/>
</dbReference>
<dbReference type="AlphaFoldDB" id="A0AAE7D0S2"/>
<dbReference type="PIRSF" id="PIRSF000089">
    <property type="entry name" value="Electra_flavoP_a"/>
    <property type="match status" value="1"/>
</dbReference>
<dbReference type="InterPro" id="IPR001308">
    <property type="entry name" value="ETF_a/FixB"/>
</dbReference>
<dbReference type="GO" id="GO:0033539">
    <property type="term" value="P:fatty acid beta-oxidation using acyl-CoA dehydrogenase"/>
    <property type="evidence" value="ECO:0007669"/>
    <property type="project" value="TreeGrafter"/>
</dbReference>
<dbReference type="InterPro" id="IPR014730">
    <property type="entry name" value="ETF_a/b_N"/>
</dbReference>
<evidence type="ECO:0000256" key="2">
    <source>
        <dbReference type="ARBA" id="ARBA00022448"/>
    </source>
</evidence>
<feature type="binding site" evidence="5">
    <location>
        <begin position="303"/>
        <end position="304"/>
    </location>
    <ligand>
        <name>FAD</name>
        <dbReference type="ChEBI" id="CHEBI:57692"/>
    </ligand>
</feature>
<protein>
    <submittedName>
        <fullName evidence="7">Electron transfer flavoprotein subunit alpha</fullName>
    </submittedName>
</protein>
<keyword evidence="3" id="KW-0285">Flavoprotein</keyword>
<dbReference type="PANTHER" id="PTHR43153">
    <property type="entry name" value="ELECTRON TRANSFER FLAVOPROTEIN ALPHA"/>
    <property type="match status" value="1"/>
</dbReference>
<keyword evidence="4" id="KW-0249">Electron transport</keyword>
<dbReference type="Gene3D" id="3.40.50.1220">
    <property type="entry name" value="TPP-binding domain"/>
    <property type="match status" value="1"/>
</dbReference>
<evidence type="ECO:0000313" key="8">
    <source>
        <dbReference type="Proteomes" id="UP000500801"/>
    </source>
</evidence>
<dbReference type="Pfam" id="PF01012">
    <property type="entry name" value="ETF"/>
    <property type="match status" value="1"/>
</dbReference>
<feature type="binding site" evidence="5">
    <location>
        <begin position="232"/>
        <end position="233"/>
    </location>
    <ligand>
        <name>FAD</name>
        <dbReference type="ChEBI" id="CHEBI:57692"/>
    </ligand>
</feature>
<dbReference type="Proteomes" id="UP000500801">
    <property type="component" value="Chromosome"/>
</dbReference>
<keyword evidence="5" id="KW-0274">FAD</keyword>
<evidence type="ECO:0000256" key="3">
    <source>
        <dbReference type="ARBA" id="ARBA00022630"/>
    </source>
</evidence>
<evidence type="ECO:0000256" key="5">
    <source>
        <dbReference type="PIRSR" id="PIRSR000089-1"/>
    </source>
</evidence>
<dbReference type="SUPFAM" id="SSF52402">
    <property type="entry name" value="Adenine nucleotide alpha hydrolases-like"/>
    <property type="match status" value="1"/>
</dbReference>
<proteinExistence type="inferred from homology"/>